<dbReference type="EMBL" id="QGGL01000004">
    <property type="protein sequence ID" value="PWK14935.1"/>
    <property type="molecule type" value="Genomic_DNA"/>
</dbReference>
<organism evidence="1 2">
    <name type="scientific">Tumebacillus permanentifrigoris</name>
    <dbReference type="NCBI Taxonomy" id="378543"/>
    <lineage>
        <taxon>Bacteria</taxon>
        <taxon>Bacillati</taxon>
        <taxon>Bacillota</taxon>
        <taxon>Bacilli</taxon>
        <taxon>Bacillales</taxon>
        <taxon>Alicyclobacillaceae</taxon>
        <taxon>Tumebacillus</taxon>
    </lineage>
</organism>
<comment type="caution">
    <text evidence="1">The sequence shown here is derived from an EMBL/GenBank/DDBJ whole genome shotgun (WGS) entry which is preliminary data.</text>
</comment>
<sequence>MNTRIQYIPLDKIRPIFQLETTAAYLKRMSKLKKDLLDYDLLLAVEKDQNEDFFYLVGGYDRYDFLCNHTNKKLAPCIVEDDSELGNQRLFKLLHRLSNRGDSTKPNRQSVLDLLKQAQVQLDAHRKKIGFSIKFLRTNYEYDNNIPAMFINSNTSEKTMNWIESLPVSTDVKYFLFERAGLEKGNAKRLSQDSLKIIKNLLKNEPRFHALTPDQQIQVLVCAINFRGIVLSLLKDKVEQLLKVTSQSPI</sequence>
<reference evidence="1 2" key="1">
    <citation type="submission" date="2018-05" db="EMBL/GenBank/DDBJ databases">
        <title>Genomic Encyclopedia of Type Strains, Phase IV (KMG-IV): sequencing the most valuable type-strain genomes for metagenomic binning, comparative biology and taxonomic classification.</title>
        <authorList>
            <person name="Goeker M."/>
        </authorList>
    </citation>
    <scope>NUCLEOTIDE SEQUENCE [LARGE SCALE GENOMIC DNA]</scope>
    <source>
        <strain evidence="1 2">DSM 18773</strain>
    </source>
</reference>
<evidence type="ECO:0000313" key="1">
    <source>
        <dbReference type="EMBL" id="PWK14935.1"/>
    </source>
</evidence>
<dbReference type="Proteomes" id="UP000245634">
    <property type="component" value="Unassembled WGS sequence"/>
</dbReference>
<protein>
    <submittedName>
        <fullName evidence="1">Uncharacterized protein</fullName>
    </submittedName>
</protein>
<evidence type="ECO:0000313" key="2">
    <source>
        <dbReference type="Proteomes" id="UP000245634"/>
    </source>
</evidence>
<gene>
    <name evidence="1" type="ORF">C7459_104137</name>
</gene>
<dbReference type="RefSeq" id="WP_109687350.1">
    <property type="nucleotide sequence ID" value="NZ_QGGL01000004.1"/>
</dbReference>
<dbReference type="AlphaFoldDB" id="A0A316DBG0"/>
<dbReference type="OrthoDB" id="2989488at2"/>
<proteinExistence type="predicted"/>
<name>A0A316DBG0_9BACL</name>
<accession>A0A316DBG0</accession>
<keyword evidence="2" id="KW-1185">Reference proteome</keyword>